<evidence type="ECO:0000259" key="1">
    <source>
        <dbReference type="Pfam" id="PF03050"/>
    </source>
</evidence>
<evidence type="ECO:0000313" key="3">
    <source>
        <dbReference type="Proteomes" id="UP000005839"/>
    </source>
</evidence>
<dbReference type="Pfam" id="PF03050">
    <property type="entry name" value="DDE_Tnp_IS66"/>
    <property type="match status" value="1"/>
</dbReference>
<sequence length="96" mass="11371">MKLKWLWMNPLHSRLKITSLLLLKSGLSISRYLEDSRLNIDNNRAERAVKPFVIGRKNWLFNQNHRGAKASAIFVQHYRNRQSEWTNYRSITSNTA</sequence>
<feature type="domain" description="Transposase IS66 central" evidence="1">
    <location>
        <begin position="21"/>
        <end position="69"/>
    </location>
</feature>
<keyword evidence="3" id="KW-1185">Reference proteome</keyword>
<dbReference type="InterPro" id="IPR004291">
    <property type="entry name" value="Transposase_IS66_central"/>
</dbReference>
<protein>
    <submittedName>
        <fullName evidence="2">Putative transposase (IS66)</fullName>
    </submittedName>
</protein>
<dbReference type="Proteomes" id="UP000005839">
    <property type="component" value="Unassembled WGS sequence"/>
</dbReference>
<name>A9DAV7_9GAMM</name>
<evidence type="ECO:0000313" key="2">
    <source>
        <dbReference type="EMBL" id="EDQ00650.1"/>
    </source>
</evidence>
<dbReference type="EMBL" id="ABIC01000018">
    <property type="protein sequence ID" value="EDQ00650.1"/>
    <property type="molecule type" value="Genomic_DNA"/>
</dbReference>
<proteinExistence type="predicted"/>
<accession>A9DAV7</accession>
<dbReference type="PANTHER" id="PTHR33678:SF1">
    <property type="entry name" value="BLL1576 PROTEIN"/>
    <property type="match status" value="1"/>
</dbReference>
<dbReference type="PANTHER" id="PTHR33678">
    <property type="entry name" value="BLL1576 PROTEIN"/>
    <property type="match status" value="1"/>
</dbReference>
<dbReference type="STRING" id="314608.KT99_03854"/>
<gene>
    <name evidence="2" type="ORF">KT99_03854</name>
</gene>
<dbReference type="AlphaFoldDB" id="A9DAV7"/>
<comment type="caution">
    <text evidence="2">The sequence shown here is derived from an EMBL/GenBank/DDBJ whole genome shotgun (WGS) entry which is preliminary data.</text>
</comment>
<organism evidence="2 3">
    <name type="scientific">Shewanella benthica KT99</name>
    <dbReference type="NCBI Taxonomy" id="314608"/>
    <lineage>
        <taxon>Bacteria</taxon>
        <taxon>Pseudomonadati</taxon>
        <taxon>Pseudomonadota</taxon>
        <taxon>Gammaproteobacteria</taxon>
        <taxon>Alteromonadales</taxon>
        <taxon>Shewanellaceae</taxon>
        <taxon>Shewanella</taxon>
    </lineage>
</organism>
<reference evidence="2 3" key="1">
    <citation type="submission" date="2007-10" db="EMBL/GenBank/DDBJ databases">
        <authorList>
            <person name="Yayanos A."/>
            <person name="Ferriera S."/>
            <person name="Johnson J."/>
            <person name="Kravitz S."/>
            <person name="Halpern A."/>
            <person name="Remington K."/>
            <person name="Beeson K."/>
            <person name="Tran B."/>
            <person name="Rogers Y.-H."/>
            <person name="Friedman R."/>
            <person name="Venter J.C."/>
        </authorList>
    </citation>
    <scope>NUCLEOTIDE SEQUENCE [LARGE SCALE GENOMIC DNA]</scope>
    <source>
        <strain evidence="2 3">KT99</strain>
    </source>
</reference>
<dbReference type="InterPro" id="IPR052344">
    <property type="entry name" value="Transposase-related"/>
</dbReference>